<protein>
    <submittedName>
        <fullName evidence="2">STAS domain-containing protein</fullName>
    </submittedName>
</protein>
<evidence type="ECO:0000313" key="2">
    <source>
        <dbReference type="EMBL" id="RHZ98028.1"/>
    </source>
</evidence>
<organism evidence="2 3">
    <name type="scientific">Cereibacter sphaeroides</name>
    <name type="common">Rhodobacter sphaeroides</name>
    <dbReference type="NCBI Taxonomy" id="1063"/>
    <lineage>
        <taxon>Bacteria</taxon>
        <taxon>Pseudomonadati</taxon>
        <taxon>Pseudomonadota</taxon>
        <taxon>Alphaproteobacteria</taxon>
        <taxon>Rhodobacterales</taxon>
        <taxon>Paracoccaceae</taxon>
        <taxon>Cereibacter</taxon>
    </lineage>
</organism>
<accession>A0AAX1UQI0</accession>
<dbReference type="SUPFAM" id="SSF52091">
    <property type="entry name" value="SpoIIaa-like"/>
    <property type="match status" value="1"/>
</dbReference>
<dbReference type="EMBL" id="QWGP01000002">
    <property type="protein sequence ID" value="RHZ98028.1"/>
    <property type="molecule type" value="Genomic_DNA"/>
</dbReference>
<evidence type="ECO:0000259" key="1">
    <source>
        <dbReference type="Pfam" id="PF13466"/>
    </source>
</evidence>
<dbReference type="Proteomes" id="UP000266305">
    <property type="component" value="Unassembled WGS sequence"/>
</dbReference>
<reference evidence="2 3" key="1">
    <citation type="submission" date="2018-08" db="EMBL/GenBank/DDBJ databases">
        <title>Draft genome sequence of Rhodobacter sphaeroides FY.</title>
        <authorList>
            <person name="Rayyan A."/>
            <person name="Meyer T.E."/>
            <person name="Kyndt J.A."/>
        </authorList>
    </citation>
    <scope>NUCLEOTIDE SEQUENCE [LARGE SCALE GENOMIC DNA]</scope>
    <source>
        <strain evidence="2 3">FY</strain>
    </source>
</reference>
<dbReference type="Pfam" id="PF13466">
    <property type="entry name" value="STAS_2"/>
    <property type="match status" value="1"/>
</dbReference>
<sequence length="94" mass="10201">MKNRLDLPARLDHQGARQLYAALLSMPPGDTCLAAGQVSFVGGLALQLLLAAAAKWRAEGHQFTCQPMSPAFMDDVTRLGVDPKEFQEDQGSCR</sequence>
<name>A0AAX1UQI0_CERSP</name>
<dbReference type="AlphaFoldDB" id="A0AAX1UQI0"/>
<dbReference type="InterPro" id="IPR058548">
    <property type="entry name" value="MlaB-like_STAS"/>
</dbReference>
<feature type="domain" description="MlaB-like STAS" evidence="1">
    <location>
        <begin position="5"/>
        <end position="82"/>
    </location>
</feature>
<dbReference type="InterPro" id="IPR036513">
    <property type="entry name" value="STAS_dom_sf"/>
</dbReference>
<dbReference type="RefSeq" id="WP_118999190.1">
    <property type="nucleotide sequence ID" value="NZ_QWGP01000002.1"/>
</dbReference>
<comment type="caution">
    <text evidence="2">The sequence shown here is derived from an EMBL/GenBank/DDBJ whole genome shotgun (WGS) entry which is preliminary data.</text>
</comment>
<proteinExistence type="predicted"/>
<evidence type="ECO:0000313" key="3">
    <source>
        <dbReference type="Proteomes" id="UP000266305"/>
    </source>
</evidence>
<gene>
    <name evidence="2" type="ORF">D1114_02110</name>
</gene>